<keyword evidence="1" id="KW-0472">Membrane</keyword>
<dbReference type="RefSeq" id="WP_170316450.1">
    <property type="nucleotide sequence ID" value="NZ_BMSQ01000011.1"/>
</dbReference>
<dbReference type="EMBL" id="JACHJD010000009">
    <property type="protein sequence ID" value="MBB5106484.1"/>
    <property type="molecule type" value="Genomic_DNA"/>
</dbReference>
<accession>A0A7W8EWY0</accession>
<keyword evidence="1" id="KW-1133">Transmembrane helix</keyword>
<reference evidence="2 3" key="1">
    <citation type="submission" date="2020-08" db="EMBL/GenBank/DDBJ databases">
        <title>Genomic Encyclopedia of Type Strains, Phase III (KMG-III): the genomes of soil and plant-associated and newly described type strains.</title>
        <authorList>
            <person name="Whitman W."/>
        </authorList>
    </citation>
    <scope>NUCLEOTIDE SEQUENCE [LARGE SCALE GENOMIC DNA]</scope>
    <source>
        <strain evidence="2 3">CECT 3146</strain>
    </source>
</reference>
<keyword evidence="3" id="KW-1185">Reference proteome</keyword>
<dbReference type="AlphaFoldDB" id="A0A7W8EWY0"/>
<dbReference type="Proteomes" id="UP000549009">
    <property type="component" value="Unassembled WGS sequence"/>
</dbReference>
<evidence type="ECO:0000313" key="3">
    <source>
        <dbReference type="Proteomes" id="UP000549009"/>
    </source>
</evidence>
<protein>
    <submittedName>
        <fullName evidence="2">Uncharacterized protein</fullName>
    </submittedName>
</protein>
<proteinExistence type="predicted"/>
<organism evidence="2 3">
    <name type="scientific">Streptomyces spectabilis</name>
    <dbReference type="NCBI Taxonomy" id="68270"/>
    <lineage>
        <taxon>Bacteria</taxon>
        <taxon>Bacillati</taxon>
        <taxon>Actinomycetota</taxon>
        <taxon>Actinomycetes</taxon>
        <taxon>Kitasatosporales</taxon>
        <taxon>Streptomycetaceae</taxon>
        <taxon>Streptomyces</taxon>
    </lineage>
</organism>
<evidence type="ECO:0000256" key="1">
    <source>
        <dbReference type="SAM" id="Phobius"/>
    </source>
</evidence>
<gene>
    <name evidence="2" type="ORF">FHS40_005588</name>
</gene>
<comment type="caution">
    <text evidence="2">The sequence shown here is derived from an EMBL/GenBank/DDBJ whole genome shotgun (WGS) entry which is preliminary data.</text>
</comment>
<feature type="transmembrane region" description="Helical" evidence="1">
    <location>
        <begin position="30"/>
        <end position="49"/>
    </location>
</feature>
<sequence length="54" mass="5669">MKSLLWLVLALGVLVNAVSSLVFDGVHQTVVSVITGIAVVVSITGLVLARERHS</sequence>
<keyword evidence="1" id="KW-0812">Transmembrane</keyword>
<name>A0A7W8EWY0_STRST</name>
<evidence type="ECO:0000313" key="2">
    <source>
        <dbReference type="EMBL" id="MBB5106484.1"/>
    </source>
</evidence>